<evidence type="ECO:0000256" key="1">
    <source>
        <dbReference type="SAM" id="MobiDB-lite"/>
    </source>
</evidence>
<accession>A0A232EUL5</accession>
<protein>
    <recommendedName>
        <fullName evidence="5">DUF4794 domain-containing protein</fullName>
    </recommendedName>
</protein>
<feature type="compositionally biased region" description="Pro residues" evidence="1">
    <location>
        <begin position="70"/>
        <end position="80"/>
    </location>
</feature>
<feature type="region of interest" description="Disordered" evidence="1">
    <location>
        <begin position="62"/>
        <end position="88"/>
    </location>
</feature>
<organism evidence="3 4">
    <name type="scientific">Trichomalopsis sarcophagae</name>
    <dbReference type="NCBI Taxonomy" id="543379"/>
    <lineage>
        <taxon>Eukaryota</taxon>
        <taxon>Metazoa</taxon>
        <taxon>Ecdysozoa</taxon>
        <taxon>Arthropoda</taxon>
        <taxon>Hexapoda</taxon>
        <taxon>Insecta</taxon>
        <taxon>Pterygota</taxon>
        <taxon>Neoptera</taxon>
        <taxon>Endopterygota</taxon>
        <taxon>Hymenoptera</taxon>
        <taxon>Apocrita</taxon>
        <taxon>Proctotrupomorpha</taxon>
        <taxon>Chalcidoidea</taxon>
        <taxon>Pteromalidae</taxon>
        <taxon>Pteromalinae</taxon>
        <taxon>Trichomalopsis</taxon>
    </lineage>
</organism>
<comment type="caution">
    <text evidence="3">The sequence shown here is derived from an EMBL/GenBank/DDBJ whole genome shotgun (WGS) entry which is preliminary data.</text>
</comment>
<keyword evidence="4" id="KW-1185">Reference proteome</keyword>
<dbReference type="AlphaFoldDB" id="A0A232EUL5"/>
<feature type="chain" id="PRO_5012172522" description="DUF4794 domain-containing protein" evidence="2">
    <location>
        <begin position="20"/>
        <end position="250"/>
    </location>
</feature>
<dbReference type="Proteomes" id="UP000215335">
    <property type="component" value="Unassembled WGS sequence"/>
</dbReference>
<evidence type="ECO:0000313" key="4">
    <source>
        <dbReference type="Proteomes" id="UP000215335"/>
    </source>
</evidence>
<evidence type="ECO:0008006" key="5">
    <source>
        <dbReference type="Google" id="ProtNLM"/>
    </source>
</evidence>
<dbReference type="EMBL" id="NNAY01002110">
    <property type="protein sequence ID" value="OXU22052.1"/>
    <property type="molecule type" value="Genomic_DNA"/>
</dbReference>
<proteinExistence type="predicted"/>
<feature type="signal peptide" evidence="2">
    <location>
        <begin position="1"/>
        <end position="19"/>
    </location>
</feature>
<reference evidence="3 4" key="1">
    <citation type="journal article" date="2017" name="Curr. Biol.">
        <title>The Evolution of Venom by Co-option of Single-Copy Genes.</title>
        <authorList>
            <person name="Martinson E.O."/>
            <person name="Mrinalini"/>
            <person name="Kelkar Y.D."/>
            <person name="Chang C.H."/>
            <person name="Werren J.H."/>
        </authorList>
    </citation>
    <scope>NUCLEOTIDE SEQUENCE [LARGE SCALE GENOMIC DNA]</scope>
    <source>
        <strain evidence="3 4">Alberta</strain>
        <tissue evidence="3">Whole body</tissue>
    </source>
</reference>
<evidence type="ECO:0000313" key="3">
    <source>
        <dbReference type="EMBL" id="OXU22052.1"/>
    </source>
</evidence>
<name>A0A232EUL5_9HYME</name>
<keyword evidence="2" id="KW-0732">Signal</keyword>
<dbReference type="STRING" id="543379.A0A232EUL5"/>
<evidence type="ECO:0000256" key="2">
    <source>
        <dbReference type="SAM" id="SignalP"/>
    </source>
</evidence>
<sequence length="250" mass="27058">MRLLLLISCIALSALLVSAKSESSSHPTKLSAVRASSSTSRISRRQDKRNLFQLGYGLQQHQQEPHQVYGPPPAQIPSPSEPEAAHRPPAPVFERPEPISLPVQPHPVSLGSFGPVVFPQHLGKFSLAISDAYLSVLTFLSKVPVAPGPLPPAFPVAHPVPVAPALPPLPIAAPVPVPAPAPIYIPVIQTVTKHVPVPVHVPKPYPVHVDRIVHVNKPYPVHVAVPVHVPKPYPVPVAIRTHYESLHRDW</sequence>
<gene>
    <name evidence="3" type="ORF">TSAR_003229</name>
</gene>